<keyword evidence="2" id="KW-0645">Protease</keyword>
<protein>
    <recommendedName>
        <fullName evidence="5">NlpC/P60 domain-containing protein</fullName>
    </recommendedName>
</protein>
<evidence type="ECO:0000256" key="2">
    <source>
        <dbReference type="ARBA" id="ARBA00022670"/>
    </source>
</evidence>
<dbReference type="GO" id="GO:0006508">
    <property type="term" value="P:proteolysis"/>
    <property type="evidence" value="ECO:0007669"/>
    <property type="project" value="UniProtKB-KW"/>
</dbReference>
<dbReference type="PROSITE" id="PS51935">
    <property type="entry name" value="NLPC_P60"/>
    <property type="match status" value="1"/>
</dbReference>
<dbReference type="Proteomes" id="UP000176303">
    <property type="component" value="Unassembled WGS sequence"/>
</dbReference>
<dbReference type="STRING" id="1802391.A3D72_02250"/>
<dbReference type="PANTHER" id="PTHR47053:SF1">
    <property type="entry name" value="MUREIN DD-ENDOPEPTIDASE MEPH-RELATED"/>
    <property type="match status" value="1"/>
</dbReference>
<sequence length="207" mass="23182">MLYRAVGNRCAVILDSLRLPISRQEILTILNHLGFVRVKIDIIAFARQCIGTSRYRRGARPSEAPTVVDCSSFVKWLYAERGVWLPRRSIQQRELGEVVALSEVIVGDLVFVSGWIDYFHDDPTDGVGHVGIVSGDNAVIHAANRKTNVVESPLDKFVGKNGFRGARRYIPKGVETLTLETPSSREVEIADDLRWIILQSLPRGKRS</sequence>
<dbReference type="EMBL" id="MGDZ01000048">
    <property type="protein sequence ID" value="OGL72858.1"/>
    <property type="molecule type" value="Genomic_DNA"/>
</dbReference>
<keyword evidence="4" id="KW-0788">Thiol protease</keyword>
<comment type="caution">
    <text evidence="6">The sequence shown here is derived from an EMBL/GenBank/DDBJ whole genome shotgun (WGS) entry which is preliminary data.</text>
</comment>
<gene>
    <name evidence="6" type="ORF">A3D72_02250</name>
</gene>
<evidence type="ECO:0000259" key="5">
    <source>
        <dbReference type="PROSITE" id="PS51935"/>
    </source>
</evidence>
<dbReference type="AlphaFoldDB" id="A0A1F7U4T9"/>
<proteinExistence type="inferred from homology"/>
<organism evidence="6 7">
    <name type="scientific">Candidatus Uhrbacteria bacterium RIFCSPHIGHO2_02_FULL_57_19</name>
    <dbReference type="NCBI Taxonomy" id="1802391"/>
    <lineage>
        <taxon>Bacteria</taxon>
        <taxon>Candidatus Uhriibacteriota</taxon>
    </lineage>
</organism>
<evidence type="ECO:0000256" key="1">
    <source>
        <dbReference type="ARBA" id="ARBA00007074"/>
    </source>
</evidence>
<accession>A0A1F7U4T9</accession>
<dbReference type="InterPro" id="IPR038765">
    <property type="entry name" value="Papain-like_cys_pep_sf"/>
</dbReference>
<reference evidence="6 7" key="1">
    <citation type="journal article" date="2016" name="Nat. Commun.">
        <title>Thousands of microbial genomes shed light on interconnected biogeochemical processes in an aquifer system.</title>
        <authorList>
            <person name="Anantharaman K."/>
            <person name="Brown C.T."/>
            <person name="Hug L.A."/>
            <person name="Sharon I."/>
            <person name="Castelle C.J."/>
            <person name="Probst A.J."/>
            <person name="Thomas B.C."/>
            <person name="Singh A."/>
            <person name="Wilkins M.J."/>
            <person name="Karaoz U."/>
            <person name="Brodie E.L."/>
            <person name="Williams K.H."/>
            <person name="Hubbard S.S."/>
            <person name="Banfield J.F."/>
        </authorList>
    </citation>
    <scope>NUCLEOTIDE SEQUENCE [LARGE SCALE GENOMIC DNA]</scope>
</reference>
<feature type="domain" description="NlpC/P60" evidence="5">
    <location>
        <begin position="36"/>
        <end position="170"/>
    </location>
</feature>
<keyword evidence="3" id="KW-0378">Hydrolase</keyword>
<dbReference type="InterPro" id="IPR000064">
    <property type="entry name" value="NLP_P60_dom"/>
</dbReference>
<dbReference type="SUPFAM" id="SSF54001">
    <property type="entry name" value="Cysteine proteinases"/>
    <property type="match status" value="1"/>
</dbReference>
<evidence type="ECO:0000313" key="7">
    <source>
        <dbReference type="Proteomes" id="UP000176303"/>
    </source>
</evidence>
<dbReference type="GO" id="GO:0008234">
    <property type="term" value="F:cysteine-type peptidase activity"/>
    <property type="evidence" value="ECO:0007669"/>
    <property type="project" value="UniProtKB-KW"/>
</dbReference>
<dbReference type="PANTHER" id="PTHR47053">
    <property type="entry name" value="MUREIN DD-ENDOPEPTIDASE MEPH-RELATED"/>
    <property type="match status" value="1"/>
</dbReference>
<name>A0A1F7U4T9_9BACT</name>
<evidence type="ECO:0000256" key="4">
    <source>
        <dbReference type="ARBA" id="ARBA00022807"/>
    </source>
</evidence>
<dbReference type="Gene3D" id="3.90.1720.10">
    <property type="entry name" value="endopeptidase domain like (from Nostoc punctiforme)"/>
    <property type="match status" value="1"/>
</dbReference>
<comment type="similarity">
    <text evidence="1">Belongs to the peptidase C40 family.</text>
</comment>
<dbReference type="InterPro" id="IPR051202">
    <property type="entry name" value="Peptidase_C40"/>
</dbReference>
<dbReference type="Pfam" id="PF00877">
    <property type="entry name" value="NLPC_P60"/>
    <property type="match status" value="1"/>
</dbReference>
<evidence type="ECO:0000313" key="6">
    <source>
        <dbReference type="EMBL" id="OGL72858.1"/>
    </source>
</evidence>
<evidence type="ECO:0000256" key="3">
    <source>
        <dbReference type="ARBA" id="ARBA00022801"/>
    </source>
</evidence>